<dbReference type="AlphaFoldDB" id="A0A109DDU1"/>
<evidence type="ECO:0000256" key="1">
    <source>
        <dbReference type="ARBA" id="ARBA00006484"/>
    </source>
</evidence>
<evidence type="ECO:0000313" key="4">
    <source>
        <dbReference type="EMBL" id="KWU03610.1"/>
    </source>
</evidence>
<proteinExistence type="inferred from homology"/>
<dbReference type="InterPro" id="IPR036291">
    <property type="entry name" value="NAD(P)-bd_dom_sf"/>
</dbReference>
<dbReference type="PRINTS" id="PR00081">
    <property type="entry name" value="GDHRDH"/>
</dbReference>
<dbReference type="EMBL" id="LJGP01000023">
    <property type="protein sequence ID" value="KWU03610.1"/>
    <property type="molecule type" value="Genomic_DNA"/>
</dbReference>
<dbReference type="InterPro" id="IPR002347">
    <property type="entry name" value="SDR_fam"/>
</dbReference>
<dbReference type="FunFam" id="3.40.50.720:FF:000047">
    <property type="entry name" value="NADP-dependent L-serine/L-allo-threonine dehydrogenase"/>
    <property type="match status" value="1"/>
</dbReference>
<dbReference type="InterPro" id="IPR020904">
    <property type="entry name" value="Sc_DH/Rdtase_CS"/>
</dbReference>
<protein>
    <submittedName>
        <fullName evidence="4">Short-chain dehydrogenase</fullName>
    </submittedName>
</protein>
<dbReference type="PANTHER" id="PTHR44196:SF1">
    <property type="entry name" value="DEHYDROGENASE_REDUCTASE SDR FAMILY MEMBER 7B"/>
    <property type="match status" value="1"/>
</dbReference>
<comment type="caution">
    <text evidence="4">The sequence shown here is derived from an EMBL/GenBank/DDBJ whole genome shotgun (WGS) entry which is preliminary data.</text>
</comment>
<dbReference type="PATRIC" id="fig|47770.28.peg.749"/>
<gene>
    <name evidence="4" type="ORF">AEL95_06570</name>
</gene>
<dbReference type="GO" id="GO:0016020">
    <property type="term" value="C:membrane"/>
    <property type="evidence" value="ECO:0007669"/>
    <property type="project" value="TreeGrafter"/>
</dbReference>
<evidence type="ECO:0000313" key="5">
    <source>
        <dbReference type="Proteomes" id="UP000067598"/>
    </source>
</evidence>
<dbReference type="PIRSF" id="PIRSF000126">
    <property type="entry name" value="11-beta-HSD1"/>
    <property type="match status" value="1"/>
</dbReference>
<dbReference type="Pfam" id="PF00106">
    <property type="entry name" value="adh_short"/>
    <property type="match status" value="1"/>
</dbReference>
<dbReference type="Gene3D" id="3.40.50.720">
    <property type="entry name" value="NAD(P)-binding Rossmann-like Domain"/>
    <property type="match status" value="1"/>
</dbReference>
<name>A0A109DDU1_9LACO</name>
<dbReference type="SUPFAM" id="SSF51735">
    <property type="entry name" value="NAD(P)-binding Rossmann-fold domains"/>
    <property type="match status" value="1"/>
</dbReference>
<organism evidence="4 5">
    <name type="scientific">Lactobacillus crispatus</name>
    <dbReference type="NCBI Taxonomy" id="47770"/>
    <lineage>
        <taxon>Bacteria</taxon>
        <taxon>Bacillati</taxon>
        <taxon>Bacillota</taxon>
        <taxon>Bacilli</taxon>
        <taxon>Lactobacillales</taxon>
        <taxon>Lactobacillaceae</taxon>
        <taxon>Lactobacillus</taxon>
    </lineage>
</organism>
<dbReference type="GO" id="GO:0016616">
    <property type="term" value="F:oxidoreductase activity, acting on the CH-OH group of donors, NAD or NADP as acceptor"/>
    <property type="evidence" value="ECO:0007669"/>
    <property type="project" value="UniProtKB-ARBA"/>
</dbReference>
<sequence length="264" mass="29090">MKDSLRNKVVVITGASSGIGRSIALESAGRGATVILIARRKDQLDEIAAEAKELSGAEAYVFPTDMGKPEEIEQTFNAITKQVKHIDFLVNCAGFGKFEEFMDQKMQDVTNMFQVNVLGLMYFTRLVGRVMMEQKTGQIINFGSIAGKVPTTKSAAYSASKAAVIQFSNVLRLELKPFGVKVMTVNPGPVYTNFLNVADKTGNYVKNVQEFMLDPDDVAWQVVHFFGSDKRELNLPLSLAVAAKLYNLFPSIGDKISLKFASRK</sequence>
<accession>A0A109DDU1</accession>
<evidence type="ECO:0000256" key="2">
    <source>
        <dbReference type="ARBA" id="ARBA00023002"/>
    </source>
</evidence>
<keyword evidence="2" id="KW-0560">Oxidoreductase</keyword>
<dbReference type="PROSITE" id="PS00061">
    <property type="entry name" value="ADH_SHORT"/>
    <property type="match status" value="1"/>
</dbReference>
<dbReference type="RefSeq" id="WP_060462164.1">
    <property type="nucleotide sequence ID" value="NZ_AP025162.1"/>
</dbReference>
<comment type="similarity">
    <text evidence="1 3">Belongs to the short-chain dehydrogenases/reductases (SDR) family.</text>
</comment>
<evidence type="ECO:0000256" key="3">
    <source>
        <dbReference type="RuleBase" id="RU000363"/>
    </source>
</evidence>
<dbReference type="PRINTS" id="PR00080">
    <property type="entry name" value="SDRFAMILY"/>
</dbReference>
<reference evidence="4 5" key="1">
    <citation type="journal article" date="2016" name="Microbiology (Mosc.)">
        <title>Comparison of Lactobacillus crispatus isolates from Lactobacillus-dominated vaginal microbiomes with isolates from microbiomes containing bacterial vaginosis-associated bacteria.</title>
        <authorList>
            <person name="Abdelmaksoud A.A."/>
            <person name="Koparde V.N."/>
            <person name="Sheth N.U."/>
            <person name="Serrano M.G."/>
            <person name="Glascock A.L."/>
            <person name="Fettweis J.M."/>
            <person name="Strauss Iii J.F."/>
            <person name="Buck G.A."/>
            <person name="Jefferson K.K."/>
        </authorList>
    </citation>
    <scope>NUCLEOTIDE SEQUENCE [LARGE SCALE GENOMIC DNA]</scope>
    <source>
        <strain evidence="4 5">VMC3</strain>
    </source>
</reference>
<dbReference type="PANTHER" id="PTHR44196">
    <property type="entry name" value="DEHYDROGENASE/REDUCTASE SDR FAMILY MEMBER 7B"/>
    <property type="match status" value="1"/>
</dbReference>
<dbReference type="Proteomes" id="UP000067598">
    <property type="component" value="Unassembled WGS sequence"/>
</dbReference>